<organism evidence="7 8">
    <name type="scientific">Erinaceus europaeus</name>
    <name type="common">Western European hedgehog</name>
    <dbReference type="NCBI Taxonomy" id="9365"/>
    <lineage>
        <taxon>Eukaryota</taxon>
        <taxon>Metazoa</taxon>
        <taxon>Chordata</taxon>
        <taxon>Craniata</taxon>
        <taxon>Vertebrata</taxon>
        <taxon>Euteleostomi</taxon>
        <taxon>Mammalia</taxon>
        <taxon>Eutheria</taxon>
        <taxon>Laurasiatheria</taxon>
        <taxon>Eulipotyphla</taxon>
        <taxon>Erinaceidae</taxon>
        <taxon>Erinaceinae</taxon>
        <taxon>Erinaceus</taxon>
    </lineage>
</organism>
<evidence type="ECO:0000256" key="6">
    <source>
        <dbReference type="RuleBase" id="RU365065"/>
    </source>
</evidence>
<keyword evidence="5 6" id="KW-0472">Membrane</keyword>
<proteinExistence type="inferred from homology"/>
<dbReference type="OrthoDB" id="648861at2759"/>
<keyword evidence="3 6" id="KW-0812">Transmembrane</keyword>
<dbReference type="InParanoid" id="A0A1S2ZST7"/>
<gene>
    <name evidence="8" type="primary">LOC103114311</name>
</gene>
<dbReference type="InterPro" id="IPR009716">
    <property type="entry name" value="Ferroportin-1"/>
</dbReference>
<keyword evidence="2 6" id="KW-0813">Transport</keyword>
<comment type="caution">
    <text evidence="6">Lacks conserved residue(s) required for the propagation of feature annotation.</text>
</comment>
<evidence type="ECO:0000256" key="1">
    <source>
        <dbReference type="ARBA" id="ARBA00004141"/>
    </source>
</evidence>
<evidence type="ECO:0000256" key="3">
    <source>
        <dbReference type="ARBA" id="ARBA00022692"/>
    </source>
</evidence>
<dbReference type="PANTHER" id="PTHR11660:SF50">
    <property type="entry name" value="SOLUTE CARRIER FAMILY 40 MEMBER"/>
    <property type="match status" value="1"/>
</dbReference>
<feature type="transmembrane region" description="Helical" evidence="6">
    <location>
        <begin position="57"/>
        <end position="78"/>
    </location>
</feature>
<name>A0A1S2ZST7_ERIEU</name>
<dbReference type="RefSeq" id="XP_007524021.2">
    <property type="nucleotide sequence ID" value="XM_007523959.2"/>
</dbReference>
<keyword evidence="6" id="KW-0406">Ion transport</keyword>
<feature type="transmembrane region" description="Helical" evidence="6">
    <location>
        <begin position="90"/>
        <end position="113"/>
    </location>
</feature>
<protein>
    <recommendedName>
        <fullName evidence="6">Solute carrier family 40 member</fullName>
    </recommendedName>
</protein>
<evidence type="ECO:0000256" key="4">
    <source>
        <dbReference type="ARBA" id="ARBA00022989"/>
    </source>
</evidence>
<evidence type="ECO:0000313" key="7">
    <source>
        <dbReference type="Proteomes" id="UP001652624"/>
    </source>
</evidence>
<dbReference type="eggNOG" id="KOG2601">
    <property type="taxonomic scope" value="Eukaryota"/>
</dbReference>
<reference evidence="8" key="1">
    <citation type="submission" date="2025-08" db="UniProtKB">
        <authorList>
            <consortium name="RefSeq"/>
        </authorList>
    </citation>
    <scope>IDENTIFICATION</scope>
</reference>
<dbReference type="PANTHER" id="PTHR11660">
    <property type="entry name" value="SOLUTE CARRIER FAMILY 40 MEMBER"/>
    <property type="match status" value="1"/>
</dbReference>
<dbReference type="Proteomes" id="UP001652624">
    <property type="component" value="Chromosome 8"/>
</dbReference>
<feature type="transmembrane region" description="Helical" evidence="6">
    <location>
        <begin position="125"/>
        <end position="153"/>
    </location>
</feature>
<feature type="transmembrane region" description="Helical" evidence="6">
    <location>
        <begin position="197"/>
        <end position="222"/>
    </location>
</feature>
<dbReference type="GeneID" id="103114311"/>
<evidence type="ECO:0000313" key="8">
    <source>
        <dbReference type="RefSeq" id="XP_007524021.2"/>
    </source>
</evidence>
<keyword evidence="4 6" id="KW-1133">Transmembrane helix</keyword>
<dbReference type="GO" id="GO:0005381">
    <property type="term" value="F:iron ion transmembrane transporter activity"/>
    <property type="evidence" value="ECO:0007669"/>
    <property type="project" value="UniProtKB-UniRule"/>
</dbReference>
<evidence type="ECO:0000256" key="2">
    <source>
        <dbReference type="ARBA" id="ARBA00022448"/>
    </source>
</evidence>
<keyword evidence="7" id="KW-1185">Reference proteome</keyword>
<dbReference type="Pfam" id="PF06963">
    <property type="entry name" value="FPN1"/>
    <property type="match status" value="1"/>
</dbReference>
<sequence>MYDLETYPGISEVGGDLPEVSYYQLKLSRVSMEQAEGDRMWHFAMSVFLIEFYGHNLFLTMIFGLVVAGSVLIFGVLIDDWIDRKPRNKVVHASLFTQNASVTTCCVVLMLMFSYKREMEHIWHGWLTVICYAVVITLAALANLASTALTIAIQKDWIVSLTGNNRGQLARMNAAVRRLDQIINIFAPLSVGQVMAWASHVIGCGFILGWNLVSLLVEFLFLSRVYQLVPQLAVKPQQQTGGTLPRKATGGYEHSR</sequence>
<evidence type="ECO:0000256" key="5">
    <source>
        <dbReference type="ARBA" id="ARBA00023136"/>
    </source>
</evidence>
<accession>A0A1S2ZST7</accession>
<comment type="subcellular location">
    <subcellularLocation>
        <location evidence="1 6">Membrane</location>
        <topology evidence="1 6">Multi-pass membrane protein</topology>
    </subcellularLocation>
</comment>
<comment type="similarity">
    <text evidence="6">Belongs to the ferroportin (FP) (TC 2.A.100) family. SLC40A subfamily.</text>
</comment>
<dbReference type="AlphaFoldDB" id="A0A1S2ZST7"/>
<dbReference type="GO" id="GO:0016020">
    <property type="term" value="C:membrane"/>
    <property type="evidence" value="ECO:0007669"/>
    <property type="project" value="UniProtKB-SubCell"/>
</dbReference>
<comment type="function">
    <text evidence="6">May be involved in iron transport and iron homeostasis.</text>
</comment>